<evidence type="ECO:0000313" key="2">
    <source>
        <dbReference type="EMBL" id="RVW94502.1"/>
    </source>
</evidence>
<gene>
    <name evidence="2" type="ORF">CK203_035721</name>
</gene>
<reference evidence="2 3" key="1">
    <citation type="journal article" date="2018" name="PLoS Genet.">
        <title>Population sequencing reveals clonal diversity and ancestral inbreeding in the grapevine cultivar Chardonnay.</title>
        <authorList>
            <person name="Roach M.J."/>
            <person name="Johnson D.L."/>
            <person name="Bohlmann J."/>
            <person name="van Vuuren H.J."/>
            <person name="Jones S.J."/>
            <person name="Pretorius I.S."/>
            <person name="Schmidt S.A."/>
            <person name="Borneman A.R."/>
        </authorList>
    </citation>
    <scope>NUCLEOTIDE SEQUENCE [LARGE SCALE GENOMIC DNA]</scope>
    <source>
        <strain evidence="3">cv. Chardonnay</strain>
        <tissue evidence="2">Leaf</tissue>
    </source>
</reference>
<accession>A0A438ICS2</accession>
<proteinExistence type="predicted"/>
<organism evidence="2 3">
    <name type="scientific">Vitis vinifera</name>
    <name type="common">Grape</name>
    <dbReference type="NCBI Taxonomy" id="29760"/>
    <lineage>
        <taxon>Eukaryota</taxon>
        <taxon>Viridiplantae</taxon>
        <taxon>Streptophyta</taxon>
        <taxon>Embryophyta</taxon>
        <taxon>Tracheophyta</taxon>
        <taxon>Spermatophyta</taxon>
        <taxon>Magnoliopsida</taxon>
        <taxon>eudicotyledons</taxon>
        <taxon>Gunneridae</taxon>
        <taxon>Pentapetalae</taxon>
        <taxon>rosids</taxon>
        <taxon>Vitales</taxon>
        <taxon>Vitaceae</taxon>
        <taxon>Viteae</taxon>
        <taxon>Vitis</taxon>
    </lineage>
</organism>
<dbReference type="AlphaFoldDB" id="A0A438ICS2"/>
<dbReference type="EMBL" id="QGNW01000121">
    <property type="protein sequence ID" value="RVW94502.1"/>
    <property type="molecule type" value="Genomic_DNA"/>
</dbReference>
<feature type="compositionally biased region" description="Basic residues" evidence="1">
    <location>
        <begin position="103"/>
        <end position="119"/>
    </location>
</feature>
<dbReference type="PROSITE" id="PS51257">
    <property type="entry name" value="PROKAR_LIPOPROTEIN"/>
    <property type="match status" value="1"/>
</dbReference>
<comment type="caution">
    <text evidence="2">The sequence shown here is derived from an EMBL/GenBank/DDBJ whole genome shotgun (WGS) entry which is preliminary data.</text>
</comment>
<evidence type="ECO:0000313" key="3">
    <source>
        <dbReference type="Proteomes" id="UP000288805"/>
    </source>
</evidence>
<dbReference type="Proteomes" id="UP000288805">
    <property type="component" value="Unassembled WGS sequence"/>
</dbReference>
<evidence type="ECO:0000256" key="1">
    <source>
        <dbReference type="SAM" id="MobiDB-lite"/>
    </source>
</evidence>
<protein>
    <submittedName>
        <fullName evidence="2">Uncharacterized protein</fullName>
    </submittedName>
</protein>
<name>A0A438ICS2_VITVI</name>
<sequence>MSLRQALQKLIEVGLLTTHSQTITLACPPQFRMDLHCAYHQGPGYETNRCSFILIPNDEEVQNPYVDVSQTPYVNDVHTSDIQYVIGGGKVVRQQPPTVARPWRGHPPMRRSGKRMMRS</sequence>
<feature type="region of interest" description="Disordered" evidence="1">
    <location>
        <begin position="98"/>
        <end position="119"/>
    </location>
</feature>